<keyword evidence="2" id="KW-1185">Reference proteome</keyword>
<reference evidence="1 2" key="1">
    <citation type="submission" date="2021-06" db="EMBL/GenBank/DDBJ databases">
        <title>Caerostris extrusa draft genome.</title>
        <authorList>
            <person name="Kono N."/>
            <person name="Arakawa K."/>
        </authorList>
    </citation>
    <scope>NUCLEOTIDE SEQUENCE [LARGE SCALE GENOMIC DNA]</scope>
</reference>
<organism evidence="1 2">
    <name type="scientific">Caerostris extrusa</name>
    <name type="common">Bark spider</name>
    <name type="synonym">Caerostris bankana</name>
    <dbReference type="NCBI Taxonomy" id="172846"/>
    <lineage>
        <taxon>Eukaryota</taxon>
        <taxon>Metazoa</taxon>
        <taxon>Ecdysozoa</taxon>
        <taxon>Arthropoda</taxon>
        <taxon>Chelicerata</taxon>
        <taxon>Arachnida</taxon>
        <taxon>Araneae</taxon>
        <taxon>Araneomorphae</taxon>
        <taxon>Entelegynae</taxon>
        <taxon>Araneoidea</taxon>
        <taxon>Araneidae</taxon>
        <taxon>Caerostris</taxon>
    </lineage>
</organism>
<protein>
    <submittedName>
        <fullName evidence="1">Uncharacterized protein</fullName>
    </submittedName>
</protein>
<sequence length="89" mass="9974">MKPRRSSKRQRLRLPFGRLREVSTSIRQRLRTTSSPGMVDYFSHSATPGIKSLTCFRSADSSDGNLAGKCRSNSFGFISRNCLIYSGLL</sequence>
<dbReference type="AlphaFoldDB" id="A0AAV4XBI9"/>
<dbReference type="Proteomes" id="UP001054945">
    <property type="component" value="Unassembled WGS sequence"/>
</dbReference>
<accession>A0AAV4XBI9</accession>
<comment type="caution">
    <text evidence="1">The sequence shown here is derived from an EMBL/GenBank/DDBJ whole genome shotgun (WGS) entry which is preliminary data.</text>
</comment>
<gene>
    <name evidence="1" type="ORF">CEXT_438611</name>
</gene>
<dbReference type="EMBL" id="BPLR01000155">
    <property type="protein sequence ID" value="GIY92542.1"/>
    <property type="molecule type" value="Genomic_DNA"/>
</dbReference>
<evidence type="ECO:0000313" key="1">
    <source>
        <dbReference type="EMBL" id="GIY92542.1"/>
    </source>
</evidence>
<name>A0AAV4XBI9_CAEEX</name>
<evidence type="ECO:0000313" key="2">
    <source>
        <dbReference type="Proteomes" id="UP001054945"/>
    </source>
</evidence>
<proteinExistence type="predicted"/>